<dbReference type="EMBL" id="CP150096">
    <property type="protein sequence ID" value="WZN44756.1"/>
    <property type="molecule type" value="Genomic_DNA"/>
</dbReference>
<dbReference type="Proteomes" id="UP001449657">
    <property type="component" value="Chromosome"/>
</dbReference>
<accession>A0ABZ2Z255</accession>
<reference evidence="2 3" key="1">
    <citation type="submission" date="2024-03" db="EMBL/GenBank/DDBJ databases">
        <title>Chitinophaga caseinilytica sp. nov., a casein hydrolysing bacterium isolated from forest soil.</title>
        <authorList>
            <person name="Lee D.S."/>
            <person name="Han D.M."/>
            <person name="Baek J.H."/>
            <person name="Choi D.G."/>
            <person name="Jeon J.H."/>
            <person name="Jeon C.O."/>
        </authorList>
    </citation>
    <scope>NUCLEOTIDE SEQUENCE [LARGE SCALE GENOMIC DNA]</scope>
    <source>
        <strain evidence="2 3">KACC 19118</strain>
    </source>
</reference>
<dbReference type="PROSITE" id="PS51257">
    <property type="entry name" value="PROKAR_LIPOPROTEIN"/>
    <property type="match status" value="1"/>
</dbReference>
<sequence length="455" mass="50325">MKIQFRTLGFAATCLAALYAFTGCNEATVLGKELIPGSDKVVVKDTTINNLKTHNIFRTDSSIRTGGGYYTGALGTIGGDPIFGKSHGFLYTQLGLPKSEFTFQGTGWVLDSVVLYIGCDTAWYGANAGFKVDVYRMNETNFKIDTNYLYNKPRSYDPSKKVGTATIYPVYPKDSLSIYGVKYAPQLRIPLNAAFGQELFQQRADGAFKNDSAFRIWLNGLAIVPDTTMGGNTMLYTNLNSGDTRLTVYYKNSEKDSLMENFKFDAYGSAHANYFVRNYTGKEVANLLNTGNPAGDNIVYIQEAPGIYTNITLPDIAEVPNAVINKAELVITEINSGSAGQDDLFTEPSRLMLRRYITHDSLSFLFDYGNPQSPELAYFGGNKTVISDLGPYKVVQYKFNIARHLQLAQQKKIENSVLRLEGWSSRMIDLPRLKAGGGSATPPANVKLRIIYTEL</sequence>
<evidence type="ECO:0000313" key="3">
    <source>
        <dbReference type="Proteomes" id="UP001449657"/>
    </source>
</evidence>
<evidence type="ECO:0000313" key="2">
    <source>
        <dbReference type="EMBL" id="WZN44756.1"/>
    </source>
</evidence>
<proteinExistence type="predicted"/>
<dbReference type="InterPro" id="IPR025366">
    <property type="entry name" value="DUF4270"/>
</dbReference>
<feature type="chain" id="PRO_5045073956" evidence="1">
    <location>
        <begin position="23"/>
        <end position="455"/>
    </location>
</feature>
<evidence type="ECO:0000256" key="1">
    <source>
        <dbReference type="SAM" id="SignalP"/>
    </source>
</evidence>
<gene>
    <name evidence="2" type="ORF">WJU22_17820</name>
</gene>
<organism evidence="2 3">
    <name type="scientific">Chitinophaga caseinilytica</name>
    <dbReference type="NCBI Taxonomy" id="2267521"/>
    <lineage>
        <taxon>Bacteria</taxon>
        <taxon>Pseudomonadati</taxon>
        <taxon>Bacteroidota</taxon>
        <taxon>Chitinophagia</taxon>
        <taxon>Chitinophagales</taxon>
        <taxon>Chitinophagaceae</taxon>
        <taxon>Chitinophaga</taxon>
    </lineage>
</organism>
<dbReference type="Pfam" id="PF14092">
    <property type="entry name" value="DUF4270"/>
    <property type="match status" value="1"/>
</dbReference>
<name>A0ABZ2Z255_9BACT</name>
<keyword evidence="3" id="KW-1185">Reference proteome</keyword>
<protein>
    <submittedName>
        <fullName evidence="2">DUF4270 family protein</fullName>
    </submittedName>
</protein>
<feature type="signal peptide" evidence="1">
    <location>
        <begin position="1"/>
        <end position="22"/>
    </location>
</feature>
<keyword evidence="1" id="KW-0732">Signal</keyword>
<dbReference type="RefSeq" id="WP_341839522.1">
    <property type="nucleotide sequence ID" value="NZ_CP149792.1"/>
</dbReference>